<dbReference type="OMA" id="HCCDRTI"/>
<feature type="transmembrane region" description="Helical" evidence="1">
    <location>
        <begin position="192"/>
        <end position="216"/>
    </location>
</feature>
<evidence type="ECO:0008006" key="4">
    <source>
        <dbReference type="Google" id="ProtNLM"/>
    </source>
</evidence>
<keyword evidence="1" id="KW-0472">Membrane</keyword>
<feature type="transmembrane region" description="Helical" evidence="1">
    <location>
        <begin position="29"/>
        <end position="52"/>
    </location>
</feature>
<dbReference type="OrthoDB" id="201162at2759"/>
<dbReference type="InterPro" id="IPR009500">
    <property type="entry name" value="DUF1118"/>
</dbReference>
<reference evidence="3" key="2">
    <citation type="submission" date="2008-08" db="EMBL/GenBank/DDBJ databases">
        <authorList>
            <consortium name="Diatom Consortium"/>
            <person name="Grigoriev I."/>
            <person name="Grimwood J."/>
            <person name="Kuo A."/>
            <person name="Otillar R.P."/>
            <person name="Salamov A."/>
            <person name="Detter J.C."/>
            <person name="Lindquist E."/>
            <person name="Shapiro H."/>
            <person name="Lucas S."/>
            <person name="Glavina del Rio T."/>
            <person name="Pitluck S."/>
            <person name="Rokhsar D."/>
            <person name="Bowler C."/>
        </authorList>
    </citation>
    <scope>GENOME REANNOTATION</scope>
    <source>
        <strain evidence="3">CCAP 1055/1</strain>
    </source>
</reference>
<dbReference type="eggNOG" id="ENOG502RVT2">
    <property type="taxonomic scope" value="Eukaryota"/>
</dbReference>
<accession>B7G128</accession>
<keyword evidence="1" id="KW-1133">Transmembrane helix</keyword>
<keyword evidence="3" id="KW-1185">Reference proteome</keyword>
<proteinExistence type="predicted"/>
<dbReference type="GeneID" id="7201770"/>
<dbReference type="RefSeq" id="XP_002180778.1">
    <property type="nucleotide sequence ID" value="XM_002180742.1"/>
</dbReference>
<name>B7G128_PHATC</name>
<dbReference type="STRING" id="556484.B7G128"/>
<gene>
    <name evidence="2" type="ORF">PHATRDRAFT_46395</name>
</gene>
<dbReference type="AlphaFoldDB" id="B7G128"/>
<evidence type="ECO:0000313" key="2">
    <source>
        <dbReference type="EMBL" id="EEC47430.1"/>
    </source>
</evidence>
<dbReference type="EMBL" id="CM000613">
    <property type="protein sequence ID" value="EEC47430.1"/>
    <property type="molecule type" value="Genomic_DNA"/>
</dbReference>
<evidence type="ECO:0000313" key="3">
    <source>
        <dbReference type="Proteomes" id="UP000000759"/>
    </source>
</evidence>
<dbReference type="HOGENOM" id="CLU_1252786_0_0_1"/>
<reference evidence="2 3" key="1">
    <citation type="journal article" date="2008" name="Nature">
        <title>The Phaeodactylum genome reveals the evolutionary history of diatom genomes.</title>
        <authorList>
            <person name="Bowler C."/>
            <person name="Allen A.E."/>
            <person name="Badger J.H."/>
            <person name="Grimwood J."/>
            <person name="Jabbari K."/>
            <person name="Kuo A."/>
            <person name="Maheswari U."/>
            <person name="Martens C."/>
            <person name="Maumus F."/>
            <person name="Otillar R.P."/>
            <person name="Rayko E."/>
            <person name="Salamov A."/>
            <person name="Vandepoele K."/>
            <person name="Beszteri B."/>
            <person name="Gruber A."/>
            <person name="Heijde M."/>
            <person name="Katinka M."/>
            <person name="Mock T."/>
            <person name="Valentin K."/>
            <person name="Verret F."/>
            <person name="Berges J.A."/>
            <person name="Brownlee C."/>
            <person name="Cadoret J.P."/>
            <person name="Chiovitti A."/>
            <person name="Choi C.J."/>
            <person name="Coesel S."/>
            <person name="De Martino A."/>
            <person name="Detter J.C."/>
            <person name="Durkin C."/>
            <person name="Falciatore A."/>
            <person name="Fournet J."/>
            <person name="Haruta M."/>
            <person name="Huysman M.J."/>
            <person name="Jenkins B.D."/>
            <person name="Jiroutova K."/>
            <person name="Jorgensen R.E."/>
            <person name="Joubert Y."/>
            <person name="Kaplan A."/>
            <person name="Kroger N."/>
            <person name="Kroth P.G."/>
            <person name="La Roche J."/>
            <person name="Lindquist E."/>
            <person name="Lommer M."/>
            <person name="Martin-Jezequel V."/>
            <person name="Lopez P.J."/>
            <person name="Lucas S."/>
            <person name="Mangogna M."/>
            <person name="McGinnis K."/>
            <person name="Medlin L.K."/>
            <person name="Montsant A."/>
            <person name="Oudot-Le Secq M.P."/>
            <person name="Napoli C."/>
            <person name="Obornik M."/>
            <person name="Parker M.S."/>
            <person name="Petit J.L."/>
            <person name="Porcel B.M."/>
            <person name="Poulsen N."/>
            <person name="Robison M."/>
            <person name="Rychlewski L."/>
            <person name="Rynearson T.A."/>
            <person name="Schmutz J."/>
            <person name="Shapiro H."/>
            <person name="Siaut M."/>
            <person name="Stanley M."/>
            <person name="Sussman M.R."/>
            <person name="Taylor A.R."/>
            <person name="Vardi A."/>
            <person name="von Dassow P."/>
            <person name="Vyverman W."/>
            <person name="Willis A."/>
            <person name="Wyrwicz L.S."/>
            <person name="Rokhsar D.S."/>
            <person name="Weissenbach J."/>
            <person name="Armbrust E.V."/>
            <person name="Green B.R."/>
            <person name="Van de Peer Y."/>
            <person name="Grigoriev I.V."/>
        </authorList>
    </citation>
    <scope>NUCLEOTIDE SEQUENCE [LARGE SCALE GENOMIC DNA]</scope>
    <source>
        <strain evidence="2 3">CCAP 1055/1</strain>
    </source>
</reference>
<feature type="transmembrane region" description="Helical" evidence="1">
    <location>
        <begin position="152"/>
        <end position="180"/>
    </location>
</feature>
<evidence type="ECO:0000256" key="1">
    <source>
        <dbReference type="SAM" id="Phobius"/>
    </source>
</evidence>
<dbReference type="Pfam" id="PF06549">
    <property type="entry name" value="DUF1118"/>
    <property type="match status" value="1"/>
</dbReference>
<organism evidence="2 3">
    <name type="scientific">Phaeodactylum tricornutum (strain CCAP 1055/1)</name>
    <dbReference type="NCBI Taxonomy" id="556484"/>
    <lineage>
        <taxon>Eukaryota</taxon>
        <taxon>Sar</taxon>
        <taxon>Stramenopiles</taxon>
        <taxon>Ochrophyta</taxon>
        <taxon>Bacillariophyta</taxon>
        <taxon>Bacillariophyceae</taxon>
        <taxon>Bacillariophycidae</taxon>
        <taxon>Naviculales</taxon>
        <taxon>Phaeodactylaceae</taxon>
        <taxon>Phaeodactylum</taxon>
    </lineage>
</organism>
<protein>
    <recommendedName>
        <fullName evidence="4">Transmembrane protein</fullName>
    </recommendedName>
</protein>
<dbReference type="Proteomes" id="UP000000759">
    <property type="component" value="Chromosome 10"/>
</dbReference>
<sequence>MQNSHSHRQSSTPTTAKYSKAQHCCDRTILIMKFSLLITALVCTAASAFVPASQSRFGVSTRAALADEVDSIGNNVAVKNLLSMVEEKQLLTKVAESGLLSKAQQAGVSLSSLEPFLSLASQNPDILILVEASGPELLPLLPKIVDLAPGALPLLASAISIPAPLIGAAGLGALAAAGYAVVSIPDDSVTNIAIQTAAVGLALPLAAASLVGSSILGKLTR</sequence>
<dbReference type="PaxDb" id="2850-Phatr46395"/>
<dbReference type="KEGG" id="pti:PHATRDRAFT_46395"/>
<dbReference type="InParanoid" id="B7G128"/>
<keyword evidence="1" id="KW-0812">Transmembrane</keyword>